<feature type="domain" description="DH" evidence="2">
    <location>
        <begin position="38"/>
        <end position="224"/>
    </location>
</feature>
<gene>
    <name evidence="3" type="ORF">L203_103917</name>
</gene>
<dbReference type="GO" id="GO:0005085">
    <property type="term" value="F:guanyl-nucleotide exchange factor activity"/>
    <property type="evidence" value="ECO:0007669"/>
    <property type="project" value="InterPro"/>
</dbReference>
<dbReference type="KEGG" id="cdep:91088127"/>
<dbReference type="RefSeq" id="XP_066069404.1">
    <property type="nucleotide sequence ID" value="XM_066213307.1"/>
</dbReference>
<dbReference type="Proteomes" id="UP000094043">
    <property type="component" value="Chromosome 4"/>
</dbReference>
<dbReference type="GeneID" id="91088127"/>
<sequence length="782" mass="86706">MARTERAGLVGANHYPMSANGSRVGHDAASGKAGHAVPKQNPLADLIDSEVVYVDHLEFIVSGAAGAWSKYNLPPPRLDAMFRCVKAIQGINKLFVQKLQSIGPAPSNPNTLGDLLMRWVGDLDPVYHRYCISYFTHFDSNAHVSKNKILSALINEYSKSCPPSPPSTQWTLDELFLLPYRRLKYYKKMYMRLLKNSKEGQNVYDLLTNANQRLDSLLREIEARLGMDVNDQEEEQIYGNKLASSENYVMAIGNGYSQDRRTREVGVSVPTNPSQQIPHIAENNLAVSQKQSFLYDLEYRVDTERTVDLFTMQPKQCKLQINPENLSFTRFLRSSHDVTLQFTPSATRQQIVSKRAHIVILSDLLIITEWMTANDRAAKIEQIAREQPERARKNEQMPELWLKFPPLTGKHLVVKGEQDKVAIVTVLRKELFNVHASSKESRDQIIKDLNECAQFVSSGGSSTDTQVSTMPLVMSHLSLSTSRPPRVLSADRNIAGHTSQASLVSRMTLQSDEVNQPLSDSRPPDASQHVSTSMSTLPPRGTSLNNLQPSSQPVARWSNSPDMEEPQRQMKPTSSGESYALGGPLDSFPSQGLSPDWDSRNPRHEAPNPSGAQILPRMSNNPYPTTLTRWPEEASTLVNDRSWDTKSTGGSVHRDLSSPLPDQEQEAKIGPAVITASMKCKVFLKQSHQQWKPLGAGKLTLYSETGSNAKQLVVQSGSSGKQVLLSTVLSTDGVERVAKTGIAIEVSDRGRRTGVVYMIQLGNEKSAAGLFHTLLVGSDRAL</sequence>
<evidence type="ECO:0000313" key="3">
    <source>
        <dbReference type="EMBL" id="WVN88704.1"/>
    </source>
</evidence>
<evidence type="ECO:0000313" key="4">
    <source>
        <dbReference type="Proteomes" id="UP000094043"/>
    </source>
</evidence>
<reference evidence="3" key="1">
    <citation type="submission" date="2016-06" db="EMBL/GenBank/DDBJ databases">
        <authorList>
            <person name="Cuomo C."/>
            <person name="Litvintseva A."/>
            <person name="Heitman J."/>
            <person name="Chen Y."/>
            <person name="Sun S."/>
            <person name="Springer D."/>
            <person name="Dromer F."/>
            <person name="Young S."/>
            <person name="Zeng Q."/>
            <person name="Chapman S."/>
            <person name="Gujja S."/>
            <person name="Saif S."/>
            <person name="Birren B."/>
        </authorList>
    </citation>
    <scope>NUCLEOTIDE SEQUENCE</scope>
    <source>
        <strain evidence="3">CBS 7841</strain>
    </source>
</reference>
<name>A0AAJ8JUI9_9TREE</name>
<dbReference type="AlphaFoldDB" id="A0AAJ8JUI9"/>
<organism evidence="3 4">
    <name type="scientific">Cryptococcus depauperatus CBS 7841</name>
    <dbReference type="NCBI Taxonomy" id="1295531"/>
    <lineage>
        <taxon>Eukaryota</taxon>
        <taxon>Fungi</taxon>
        <taxon>Dikarya</taxon>
        <taxon>Basidiomycota</taxon>
        <taxon>Agaricomycotina</taxon>
        <taxon>Tremellomycetes</taxon>
        <taxon>Tremellales</taxon>
        <taxon>Cryptococcaceae</taxon>
        <taxon>Cryptococcus</taxon>
    </lineage>
</organism>
<feature type="compositionally biased region" description="Polar residues" evidence="1">
    <location>
        <begin position="528"/>
        <end position="561"/>
    </location>
</feature>
<evidence type="ECO:0000259" key="2">
    <source>
        <dbReference type="PROSITE" id="PS50010"/>
    </source>
</evidence>
<proteinExistence type="predicted"/>
<dbReference type="Gene3D" id="1.20.900.10">
    <property type="entry name" value="Dbl homology (DH) domain"/>
    <property type="match status" value="1"/>
</dbReference>
<evidence type="ECO:0000256" key="1">
    <source>
        <dbReference type="SAM" id="MobiDB-lite"/>
    </source>
</evidence>
<dbReference type="PROSITE" id="PS50010">
    <property type="entry name" value="DH_2"/>
    <property type="match status" value="1"/>
</dbReference>
<dbReference type="SUPFAM" id="SSF48065">
    <property type="entry name" value="DBL homology domain (DH-domain)"/>
    <property type="match status" value="1"/>
</dbReference>
<feature type="compositionally biased region" description="Basic and acidic residues" evidence="1">
    <location>
        <begin position="597"/>
        <end position="606"/>
    </location>
</feature>
<feature type="compositionally biased region" description="Polar residues" evidence="1">
    <location>
        <begin position="618"/>
        <end position="628"/>
    </location>
</feature>
<dbReference type="EMBL" id="CP143787">
    <property type="protein sequence ID" value="WVN88704.1"/>
    <property type="molecule type" value="Genomic_DNA"/>
</dbReference>
<keyword evidence="4" id="KW-1185">Reference proteome</keyword>
<reference evidence="3" key="2">
    <citation type="journal article" date="2022" name="Elife">
        <title>Obligate sexual reproduction of a homothallic fungus closely related to the Cryptococcus pathogenic species complex.</title>
        <authorList>
            <person name="Passer A.R."/>
            <person name="Clancey S.A."/>
            <person name="Shea T."/>
            <person name="David-Palma M."/>
            <person name="Averette A.F."/>
            <person name="Boekhout T."/>
            <person name="Porcel B.M."/>
            <person name="Nowrousian M."/>
            <person name="Cuomo C.A."/>
            <person name="Sun S."/>
            <person name="Heitman J."/>
            <person name="Coelho M.A."/>
        </authorList>
    </citation>
    <scope>NUCLEOTIDE SEQUENCE</scope>
    <source>
        <strain evidence="3">CBS 7841</strain>
    </source>
</reference>
<dbReference type="Pfam" id="PF00621">
    <property type="entry name" value="RhoGEF"/>
    <property type="match status" value="1"/>
</dbReference>
<feature type="region of interest" description="Disordered" evidence="1">
    <location>
        <begin position="514"/>
        <end position="666"/>
    </location>
</feature>
<dbReference type="InterPro" id="IPR035899">
    <property type="entry name" value="DBL_dom_sf"/>
</dbReference>
<accession>A0AAJ8JUI9</accession>
<reference evidence="3" key="3">
    <citation type="submission" date="2024-01" db="EMBL/GenBank/DDBJ databases">
        <authorList>
            <person name="Coelho M.A."/>
            <person name="David-Palma M."/>
            <person name="Shea T."/>
            <person name="Sun S."/>
            <person name="Cuomo C.A."/>
            <person name="Heitman J."/>
        </authorList>
    </citation>
    <scope>NUCLEOTIDE SEQUENCE</scope>
    <source>
        <strain evidence="3">CBS 7841</strain>
    </source>
</reference>
<dbReference type="InterPro" id="IPR000219">
    <property type="entry name" value="DH_dom"/>
</dbReference>
<protein>
    <recommendedName>
        <fullName evidence="2">DH domain-containing protein</fullName>
    </recommendedName>
</protein>